<dbReference type="PANTHER" id="PTHR23389:SF3">
    <property type="entry name" value="CHROMOSOME TRANSMISSION FIDELITY PROTEIN 18 HOMOLOG"/>
    <property type="match status" value="1"/>
</dbReference>
<dbReference type="InterPro" id="IPR027417">
    <property type="entry name" value="P-loop_NTPase"/>
</dbReference>
<dbReference type="OrthoDB" id="2195431at2759"/>
<dbReference type="GeneID" id="13886484"/>
<evidence type="ECO:0000313" key="7">
    <source>
        <dbReference type="Proteomes" id="UP000005220"/>
    </source>
</evidence>
<dbReference type="GO" id="GO:0003677">
    <property type="term" value="F:DNA binding"/>
    <property type="evidence" value="ECO:0007669"/>
    <property type="project" value="TreeGrafter"/>
</dbReference>
<dbReference type="KEGG" id="kaf:KAFR_0A01930"/>
<dbReference type="GO" id="GO:0031390">
    <property type="term" value="C:Ctf18 RFC-like complex"/>
    <property type="evidence" value="ECO:0007669"/>
    <property type="project" value="EnsemblFungi"/>
</dbReference>
<dbReference type="GO" id="GO:0043596">
    <property type="term" value="C:nuclear replication fork"/>
    <property type="evidence" value="ECO:0007669"/>
    <property type="project" value="EnsemblFungi"/>
</dbReference>
<name>H2AMN1_KAZAF</name>
<evidence type="ECO:0000256" key="3">
    <source>
        <dbReference type="ARBA" id="ARBA00022840"/>
    </source>
</evidence>
<dbReference type="GO" id="GO:0034398">
    <property type="term" value="P:telomere tethering at nuclear periphery"/>
    <property type="evidence" value="ECO:0007669"/>
    <property type="project" value="EnsemblFungi"/>
</dbReference>
<dbReference type="RefSeq" id="XP_003954766.1">
    <property type="nucleotide sequence ID" value="XM_003954717.1"/>
</dbReference>
<dbReference type="Pfam" id="PF00004">
    <property type="entry name" value="AAA"/>
    <property type="match status" value="1"/>
</dbReference>
<keyword evidence="7" id="KW-1185">Reference proteome</keyword>
<dbReference type="Proteomes" id="UP000005220">
    <property type="component" value="Chromosome 1"/>
</dbReference>
<reference evidence="6 7" key="1">
    <citation type="journal article" date="2011" name="Proc. Natl. Acad. Sci. U.S.A.">
        <title>Evolutionary erosion of yeast sex chromosomes by mating-type switching accidents.</title>
        <authorList>
            <person name="Gordon J.L."/>
            <person name="Armisen D."/>
            <person name="Proux-Wera E."/>
            <person name="Oheigeartaigh S.S."/>
            <person name="Byrne K.P."/>
            <person name="Wolfe K.H."/>
        </authorList>
    </citation>
    <scope>NUCLEOTIDE SEQUENCE [LARGE SCALE GENOMIC DNA]</scope>
    <source>
        <strain evidence="7">ATCC 22294 / BCRC 22015 / CBS 2517 / CECT 1963 / NBRC 1671 / NRRL Y-8276</strain>
    </source>
</reference>
<dbReference type="GO" id="GO:0016887">
    <property type="term" value="F:ATP hydrolysis activity"/>
    <property type="evidence" value="ECO:0007669"/>
    <property type="project" value="InterPro"/>
</dbReference>
<keyword evidence="1" id="KW-0235">DNA replication</keyword>
<dbReference type="CDD" id="cd00009">
    <property type="entry name" value="AAA"/>
    <property type="match status" value="1"/>
</dbReference>
<dbReference type="InterPro" id="IPR003593">
    <property type="entry name" value="AAA+_ATPase"/>
</dbReference>
<accession>H2AMN1</accession>
<evidence type="ECO:0000256" key="2">
    <source>
        <dbReference type="ARBA" id="ARBA00022741"/>
    </source>
</evidence>
<evidence type="ECO:0000313" key="6">
    <source>
        <dbReference type="EMBL" id="CCF55631.1"/>
    </source>
</evidence>
<dbReference type="GO" id="GO:0006270">
    <property type="term" value="P:DNA replication initiation"/>
    <property type="evidence" value="ECO:0007669"/>
    <property type="project" value="EnsemblFungi"/>
</dbReference>
<organism evidence="6 7">
    <name type="scientific">Kazachstania africana (strain ATCC 22294 / BCRC 22015 / CBS 2517 / CECT 1963 / NBRC 1671 / NRRL Y-8276)</name>
    <name type="common">Yeast</name>
    <name type="synonym">Kluyveromyces africanus</name>
    <dbReference type="NCBI Taxonomy" id="1071382"/>
    <lineage>
        <taxon>Eukaryota</taxon>
        <taxon>Fungi</taxon>
        <taxon>Dikarya</taxon>
        <taxon>Ascomycota</taxon>
        <taxon>Saccharomycotina</taxon>
        <taxon>Saccharomycetes</taxon>
        <taxon>Saccharomycetales</taxon>
        <taxon>Saccharomycetaceae</taxon>
        <taxon>Kazachstania</taxon>
    </lineage>
</organism>
<feature type="compositionally biased region" description="Polar residues" evidence="4">
    <location>
        <begin position="717"/>
        <end position="734"/>
    </location>
</feature>
<evidence type="ECO:0000256" key="1">
    <source>
        <dbReference type="ARBA" id="ARBA00022705"/>
    </source>
</evidence>
<dbReference type="EMBL" id="HE650821">
    <property type="protein sequence ID" value="CCF55631.1"/>
    <property type="molecule type" value="Genomic_DNA"/>
</dbReference>
<dbReference type="HOGENOM" id="CLU_004894_3_1_1"/>
<dbReference type="GO" id="GO:0003689">
    <property type="term" value="F:DNA clamp loader activity"/>
    <property type="evidence" value="ECO:0007669"/>
    <property type="project" value="EnsemblFungi"/>
</dbReference>
<dbReference type="CDD" id="cd18140">
    <property type="entry name" value="HLD_clamp_RFC"/>
    <property type="match status" value="1"/>
</dbReference>
<feature type="region of interest" description="Disordered" evidence="4">
    <location>
        <begin position="1"/>
        <end position="23"/>
    </location>
</feature>
<dbReference type="AlphaFoldDB" id="H2AMN1"/>
<dbReference type="InParanoid" id="H2AMN1"/>
<proteinExistence type="predicted"/>
<dbReference type="GO" id="GO:0005524">
    <property type="term" value="F:ATP binding"/>
    <property type="evidence" value="ECO:0007669"/>
    <property type="project" value="UniProtKB-KW"/>
</dbReference>
<dbReference type="Gene3D" id="1.10.8.60">
    <property type="match status" value="1"/>
</dbReference>
<dbReference type="GO" id="GO:0035753">
    <property type="term" value="P:maintenance of DNA trinucleotide repeats"/>
    <property type="evidence" value="ECO:0007669"/>
    <property type="project" value="EnsemblFungi"/>
</dbReference>
<dbReference type="GO" id="GO:0000724">
    <property type="term" value="P:double-strand break repair via homologous recombination"/>
    <property type="evidence" value="ECO:0007669"/>
    <property type="project" value="EnsemblFungi"/>
</dbReference>
<dbReference type="Pfam" id="PF25361">
    <property type="entry name" value="AAA_lid_RFC1"/>
    <property type="match status" value="1"/>
</dbReference>
<protein>
    <recommendedName>
        <fullName evidence="5">AAA+ ATPase domain-containing protein</fullName>
    </recommendedName>
</protein>
<keyword evidence="2" id="KW-0547">Nucleotide-binding</keyword>
<dbReference type="InterPro" id="IPR003959">
    <property type="entry name" value="ATPase_AAA_core"/>
</dbReference>
<evidence type="ECO:0000259" key="5">
    <source>
        <dbReference type="SMART" id="SM00382"/>
    </source>
</evidence>
<dbReference type="Gene3D" id="3.40.50.300">
    <property type="entry name" value="P-loop containing nucleotide triphosphate hydrolases"/>
    <property type="match status" value="1"/>
</dbReference>
<evidence type="ECO:0000256" key="4">
    <source>
        <dbReference type="SAM" id="MobiDB-lite"/>
    </source>
</evidence>
<dbReference type="SUPFAM" id="SSF52540">
    <property type="entry name" value="P-loop containing nucleoside triphosphate hydrolases"/>
    <property type="match status" value="1"/>
</dbReference>
<dbReference type="FunCoup" id="H2AMN1">
    <property type="interactions" value="934"/>
</dbReference>
<dbReference type="STRING" id="1071382.H2AMN1"/>
<gene>
    <name evidence="6" type="primary">KAFR0A01930</name>
    <name evidence="6" type="ORF">KAFR_0A01930</name>
</gene>
<dbReference type="PANTHER" id="PTHR23389">
    <property type="entry name" value="CHROMOSOME TRANSMISSION FIDELITY FACTOR 18"/>
    <property type="match status" value="1"/>
</dbReference>
<dbReference type="GO" id="GO:0007064">
    <property type="term" value="P:mitotic sister chromatid cohesion"/>
    <property type="evidence" value="ECO:0007669"/>
    <property type="project" value="EnsemblFungi"/>
</dbReference>
<dbReference type="eggNOG" id="KOG1969">
    <property type="taxonomic scope" value="Eukaryota"/>
</dbReference>
<keyword evidence="3" id="KW-0067">ATP-binding</keyword>
<feature type="domain" description="AAA+ ATPase" evidence="5">
    <location>
        <begin position="195"/>
        <end position="341"/>
    </location>
</feature>
<dbReference type="SMART" id="SM00382">
    <property type="entry name" value="AAA"/>
    <property type="match status" value="1"/>
</dbReference>
<dbReference type="InterPro" id="IPR047854">
    <property type="entry name" value="RFC_lid"/>
</dbReference>
<feature type="region of interest" description="Disordered" evidence="4">
    <location>
        <begin position="706"/>
        <end position="753"/>
    </location>
</feature>
<sequence length="780" mass="88387">MDTQHPLPTPSATGSPAFQGLPSLETLGESSLFDFGKQKEDTSSGEIINQFISSSGQTVQLQKKKMRNANETASGEFSVAGAYSSNGQEWKGDDSYGININNLLDAISAKSNNDEERANVLSSTNSKKRPQKLWVEKWRPKSFIDLVGNEKTNRRILGWLRQWSYAVFKEQLPELPQKTHNNEVTVDMDPLQRPNKKILLIHGPPGIGKTSVAHVVTKQAGFSVAEINASDERAGQFVKDKVHNTLFNHTFSDSPVCLIADEIDGSVESGFIRVLIDIINKDNKATNRLRYLANTQTKSKDKKRRKNLLVRPIIAICNNLYAPALEKLKQHCEIISFKRPSDNALQERLEHICSKERLDVPIKTINDLIDLAQGDVRNCINNLQFMATNSGSLNQISPEKNDSSSWDTNGKDISISWFKLVNQIFRKDPHRSPKDQFSDLLRQVEMNGNYDRILYGCFTLFPSVKYSDIGVMKPAEISDWLYFHDLMFKSLFEHNGELLRYSSSVPLMFFQKFGDIANKTDLRVKNMDFEQREVTRANLDIVNSICQAIKTESPGMAAFIHRTSLIFEVLPYVDYMISTDLTKIKNVKVKNIIIENLLGILKNMQLTLANMNDDSSEFRTVLGVTPPIHKVALLDQKRMKEAMNKRTGNFQLLLAKSEEKRVKKRHLDQVLREKSIQEDARNKRAKVSNNAGNTIDFFKSQYASMKKNSNNEDDSRPVSNSTKGKLSFISANSNAKEEGDDDKAGHKNRSSGENSRMWIKYKAGFSNAVRKNVTWNSLWQ</sequence>